<evidence type="ECO:0000256" key="1">
    <source>
        <dbReference type="SAM" id="Phobius"/>
    </source>
</evidence>
<reference evidence="2 3" key="1">
    <citation type="submission" date="2016-06" db="EMBL/GenBank/DDBJ databases">
        <authorList>
            <consortium name="Pathogen Informatics"/>
        </authorList>
    </citation>
    <scope>NUCLEOTIDE SEQUENCE [LARGE SCALE GENOMIC DNA]</scope>
    <source>
        <strain evidence="2">PocGH01</strain>
    </source>
</reference>
<protein>
    <submittedName>
        <fullName evidence="2">Uncharacterized protein</fullName>
    </submittedName>
</protein>
<keyword evidence="1" id="KW-0472">Membrane</keyword>
<evidence type="ECO:0000313" key="3">
    <source>
        <dbReference type="Proteomes" id="UP000242942"/>
    </source>
</evidence>
<keyword evidence="3" id="KW-1185">Reference proteome</keyword>
<keyword evidence="1" id="KW-1133">Transmembrane helix</keyword>
<feature type="transmembrane region" description="Helical" evidence="1">
    <location>
        <begin position="586"/>
        <end position="608"/>
    </location>
</feature>
<evidence type="ECO:0000313" key="2">
    <source>
        <dbReference type="EMBL" id="SCP04466.1"/>
    </source>
</evidence>
<feature type="transmembrane region" description="Helical" evidence="1">
    <location>
        <begin position="78"/>
        <end position="101"/>
    </location>
</feature>
<feature type="transmembrane region" description="Helical" evidence="1">
    <location>
        <begin position="498"/>
        <end position="524"/>
    </location>
</feature>
<dbReference type="Proteomes" id="UP000242942">
    <property type="component" value="Chromosome 9"/>
</dbReference>
<dbReference type="OrthoDB" id="377495at2759"/>
<dbReference type="VEuPathDB" id="PlasmoDB:PocGH01_09020100"/>
<feature type="transmembrane region" description="Helical" evidence="1">
    <location>
        <begin position="620"/>
        <end position="638"/>
    </location>
</feature>
<keyword evidence="1" id="KW-0812">Transmembrane</keyword>
<gene>
    <name evidence="2" type="primary">PocGH01_09020100</name>
    <name evidence="2" type="ORF">POCGH01_09020100</name>
</gene>
<feature type="transmembrane region" description="Helical" evidence="1">
    <location>
        <begin position="544"/>
        <end position="565"/>
    </location>
</feature>
<proteinExistence type="predicted"/>
<sequence length="685" mass="83215">MYILFVRSIYITVSIMDDKENNVNYNNRKAVYVGSSRKNNETCNAYVFEKKSKEKEVEGNETSEQDVEKIVVSTGSVFLFQLFVFFIFFLVLLIGSFNFSFKLFQVREKHLHEFLDNIKDVSTCTYITHYREDLDEKKKVHYEDDTKRNHNDTLLPHINFKYYFTRGKHYKKIETKRGKNSKDIKIFICINKKKKFFENNKIFDIFLRGKRCIIKIITFVCNEISNAFFSKGEYNDGTFSHGEGFRENYLKHHSEEVAKYVYYNFLLSKNNTYKNYYLNVESLFYMYLYDICYYHDGSGTNDTLGEYTNWEEDNSTGNRGKKDITLLIRHIDKYLNDDILLNVLQKLYIGVCMEERILKFLSKREKMEKMKKKKGEFFLNENINQEEYYNLYHKIEGRKNINKYIIFMNKLKKKIRTIQVLKGLNICEKNYIRNLDKVPFYFFMDDLFDTPCYIYNRIIGNILRYYYNGIFLYFIIFIGCVHVLFSPFPITLVHFRRFCIYFFIIIYRLFILYFIPSIVQYIIYKFHYFKEDEYIHIFDYSDHVILFSTLLFIISLEIKAIEYTIRHQKTSCEYCHFKYNRNLSLFFLKLVLYYYYILIFFFFFSSYYTAKYFHTTNEIFVAYFFSTFSIFFFFYFFLYKSYFSFYSIGITSYVHKSVSSMPNAFPSSPYLYSAYSSLREKFAFE</sequence>
<accession>A0A1D3THM2</accession>
<organism evidence="2 3">
    <name type="scientific">Plasmodium ovale</name>
    <name type="common">malaria parasite P. ovale</name>
    <dbReference type="NCBI Taxonomy" id="36330"/>
    <lineage>
        <taxon>Eukaryota</taxon>
        <taxon>Sar</taxon>
        <taxon>Alveolata</taxon>
        <taxon>Apicomplexa</taxon>
        <taxon>Aconoidasida</taxon>
        <taxon>Haemosporida</taxon>
        <taxon>Plasmodiidae</taxon>
        <taxon>Plasmodium</taxon>
        <taxon>Plasmodium (Plasmodium)</taxon>
    </lineage>
</organism>
<dbReference type="AlphaFoldDB" id="A0A1D3THM2"/>
<name>A0A1D3THM2_PLAOA</name>
<dbReference type="EMBL" id="LT594590">
    <property type="protein sequence ID" value="SCP04466.1"/>
    <property type="molecule type" value="Genomic_DNA"/>
</dbReference>
<feature type="transmembrane region" description="Helical" evidence="1">
    <location>
        <begin position="465"/>
        <end position="486"/>
    </location>
</feature>